<sequence>MPTICYKCFSTSIQEHITSRSNRNGNAGRPFLKCQSCTKFLGFTDERGNCPDNPPCDCGEPSKTQLVGLGLGKRVPRGVFFVCRRAECNYYAELVNEEGDQVRATEVVEELLAGLRIF</sequence>
<evidence type="ECO:0000259" key="1">
    <source>
        <dbReference type="Pfam" id="PF23549"/>
    </source>
</evidence>
<name>A0AA39Y6I5_9PEZI</name>
<dbReference type="InterPro" id="IPR056444">
    <property type="entry name" value="Zn_ribbon_GRF_2"/>
</dbReference>
<dbReference type="AlphaFoldDB" id="A0AA39Y6I5"/>
<evidence type="ECO:0000313" key="3">
    <source>
        <dbReference type="Proteomes" id="UP001174936"/>
    </source>
</evidence>
<keyword evidence="3" id="KW-1185">Reference proteome</keyword>
<protein>
    <recommendedName>
        <fullName evidence="1">GRF-like zinc ribbon domain-containing protein</fullName>
    </recommendedName>
</protein>
<evidence type="ECO:0000313" key="2">
    <source>
        <dbReference type="EMBL" id="KAK0646963.1"/>
    </source>
</evidence>
<organism evidence="2 3">
    <name type="scientific">Cercophora newfieldiana</name>
    <dbReference type="NCBI Taxonomy" id="92897"/>
    <lineage>
        <taxon>Eukaryota</taxon>
        <taxon>Fungi</taxon>
        <taxon>Dikarya</taxon>
        <taxon>Ascomycota</taxon>
        <taxon>Pezizomycotina</taxon>
        <taxon>Sordariomycetes</taxon>
        <taxon>Sordariomycetidae</taxon>
        <taxon>Sordariales</taxon>
        <taxon>Lasiosphaeriaceae</taxon>
        <taxon>Cercophora</taxon>
    </lineage>
</organism>
<dbReference type="EMBL" id="JAULSV010000004">
    <property type="protein sequence ID" value="KAK0646963.1"/>
    <property type="molecule type" value="Genomic_DNA"/>
</dbReference>
<accession>A0AA39Y6I5</accession>
<comment type="caution">
    <text evidence="2">The sequence shown here is derived from an EMBL/GenBank/DDBJ whole genome shotgun (WGS) entry which is preliminary data.</text>
</comment>
<dbReference type="Pfam" id="PF23549">
    <property type="entry name" value="Zn_ribbon_GRF_2"/>
    <property type="match status" value="1"/>
</dbReference>
<feature type="domain" description="GRF-like zinc ribbon" evidence="1">
    <location>
        <begin position="2"/>
        <end position="47"/>
    </location>
</feature>
<reference evidence="2" key="1">
    <citation type="submission" date="2023-06" db="EMBL/GenBank/DDBJ databases">
        <title>Genome-scale phylogeny and comparative genomics of the fungal order Sordariales.</title>
        <authorList>
            <consortium name="Lawrence Berkeley National Laboratory"/>
            <person name="Hensen N."/>
            <person name="Bonometti L."/>
            <person name="Westerberg I."/>
            <person name="Brannstrom I.O."/>
            <person name="Guillou S."/>
            <person name="Cros-Aarteil S."/>
            <person name="Calhoun S."/>
            <person name="Haridas S."/>
            <person name="Kuo A."/>
            <person name="Mondo S."/>
            <person name="Pangilinan J."/>
            <person name="Riley R."/>
            <person name="Labutti K."/>
            <person name="Andreopoulos B."/>
            <person name="Lipzen A."/>
            <person name="Chen C."/>
            <person name="Yanf M."/>
            <person name="Daum C."/>
            <person name="Ng V."/>
            <person name="Clum A."/>
            <person name="Steindorff A."/>
            <person name="Ohm R."/>
            <person name="Martin F."/>
            <person name="Silar P."/>
            <person name="Natvig D."/>
            <person name="Lalanne C."/>
            <person name="Gautier V."/>
            <person name="Ament-Velasquez S.L."/>
            <person name="Kruys A."/>
            <person name="Hutchinson M.I."/>
            <person name="Powell A.J."/>
            <person name="Barry K."/>
            <person name="Miller A.N."/>
            <person name="Grigoriev I.V."/>
            <person name="Debuchy R."/>
            <person name="Gladieux P."/>
            <person name="Thoren M.H."/>
            <person name="Johannesson H."/>
        </authorList>
    </citation>
    <scope>NUCLEOTIDE SEQUENCE</scope>
    <source>
        <strain evidence="2">SMH2532-1</strain>
    </source>
</reference>
<dbReference type="Proteomes" id="UP001174936">
    <property type="component" value="Unassembled WGS sequence"/>
</dbReference>
<proteinExistence type="predicted"/>
<gene>
    <name evidence="2" type="ORF">B0T16DRAFT_171222</name>
</gene>